<reference evidence="1 2" key="1">
    <citation type="submission" date="2020-02" db="EMBL/GenBank/DDBJ databases">
        <authorList>
            <person name="Hogendoorn C."/>
        </authorList>
    </citation>
    <scope>NUCLEOTIDE SEQUENCE [LARGE SCALE GENOMIC DNA]</scope>
    <source>
        <strain evidence="1">R501</strain>
    </source>
</reference>
<evidence type="ECO:0000313" key="2">
    <source>
        <dbReference type="Proteomes" id="UP000503399"/>
    </source>
</evidence>
<proteinExistence type="predicted"/>
<dbReference type="Proteomes" id="UP000503399">
    <property type="component" value="Chromosome"/>
</dbReference>
<accession>A0A6F8ZIM0</accession>
<protein>
    <submittedName>
        <fullName evidence="1">Uncharacterized protein</fullName>
    </submittedName>
</protein>
<dbReference type="EMBL" id="LR778114">
    <property type="protein sequence ID" value="CAB1129575.1"/>
    <property type="molecule type" value="Genomic_DNA"/>
</dbReference>
<dbReference type="AlphaFoldDB" id="A0A6F8ZIM0"/>
<dbReference type="KEGG" id="hfv:R50_2078"/>
<sequence length="91" mass="10053">MRRKLLEHAQLEGIRRGIRRDGPHPHVVGERDGTRLAVCVGEALPACQWEPQDIEDIGEPLEVPSATPTVSTAWSDDPVEAAGWLVLALFY</sequence>
<keyword evidence="2" id="KW-1185">Reference proteome</keyword>
<name>A0A6F8ZIM0_9FIRM</name>
<organism evidence="1 2">
    <name type="scientific">Candidatus Hydrogenisulfobacillus filiaventi</name>
    <dbReference type="NCBI Taxonomy" id="2707344"/>
    <lineage>
        <taxon>Bacteria</taxon>
        <taxon>Bacillati</taxon>
        <taxon>Bacillota</taxon>
        <taxon>Clostridia</taxon>
        <taxon>Eubacteriales</taxon>
        <taxon>Clostridiales Family XVII. Incertae Sedis</taxon>
        <taxon>Candidatus Hydrogenisulfobacillus</taxon>
    </lineage>
</organism>
<evidence type="ECO:0000313" key="1">
    <source>
        <dbReference type="EMBL" id="CAB1129575.1"/>
    </source>
</evidence>
<gene>
    <name evidence="1" type="ORF">R50_2078</name>
</gene>